<dbReference type="PANTHER" id="PTHR12243">
    <property type="entry name" value="MADF DOMAIN TRANSCRIPTION FACTOR"/>
    <property type="match status" value="1"/>
</dbReference>
<dbReference type="SMART" id="SM00595">
    <property type="entry name" value="MADF"/>
    <property type="match status" value="1"/>
</dbReference>
<keyword evidence="3" id="KW-1185">Reference proteome</keyword>
<dbReference type="InterPro" id="IPR039353">
    <property type="entry name" value="TF_Adf1"/>
</dbReference>
<evidence type="ECO:0000313" key="3">
    <source>
        <dbReference type="Proteomes" id="UP000076407"/>
    </source>
</evidence>
<dbReference type="GO" id="GO:0006357">
    <property type="term" value="P:regulation of transcription by RNA polymerase II"/>
    <property type="evidence" value="ECO:0007669"/>
    <property type="project" value="TreeGrafter"/>
</dbReference>
<dbReference type="Proteomes" id="UP000076407">
    <property type="component" value="Unassembled WGS sequence"/>
</dbReference>
<proteinExistence type="predicted"/>
<dbReference type="InterPro" id="IPR006578">
    <property type="entry name" value="MADF-dom"/>
</dbReference>
<dbReference type="STRING" id="34691.A0A182XPN1"/>
<dbReference type="AlphaFoldDB" id="A0A182XPN1"/>
<organism evidence="2 3">
    <name type="scientific">Anopheles quadriannulatus</name>
    <name type="common">Mosquito</name>
    <dbReference type="NCBI Taxonomy" id="34691"/>
    <lineage>
        <taxon>Eukaryota</taxon>
        <taxon>Metazoa</taxon>
        <taxon>Ecdysozoa</taxon>
        <taxon>Arthropoda</taxon>
        <taxon>Hexapoda</taxon>
        <taxon>Insecta</taxon>
        <taxon>Pterygota</taxon>
        <taxon>Neoptera</taxon>
        <taxon>Endopterygota</taxon>
        <taxon>Diptera</taxon>
        <taxon>Nematocera</taxon>
        <taxon>Culicoidea</taxon>
        <taxon>Culicidae</taxon>
        <taxon>Anophelinae</taxon>
        <taxon>Anopheles</taxon>
    </lineage>
</organism>
<dbReference type="Pfam" id="PF10545">
    <property type="entry name" value="MADF_DNA_bdg"/>
    <property type="match status" value="1"/>
</dbReference>
<accession>A0A182XPN1</accession>
<dbReference type="PANTHER" id="PTHR12243:SF69">
    <property type="entry name" value="SI:CH73-59F11.3"/>
    <property type="match status" value="1"/>
</dbReference>
<dbReference type="EnsemblMetazoa" id="AQUA011833-RA">
    <property type="protein sequence ID" value="AQUA011833-PA"/>
    <property type="gene ID" value="AQUA011833"/>
</dbReference>
<sequence length="118" mass="13806">MFSFQTIYISDEVVLAFIDCVFRHEAVWNRQHPDYKNIHHRNDEWNDIAAEMDQPIDELQEKWASLQSIYRKYRSKLNRSMVTGSGADEIDHPRWFAFAAMSFLDATTDCGNTVNTVS</sequence>
<feature type="domain" description="MADF" evidence="1">
    <location>
        <begin position="16"/>
        <end position="109"/>
    </location>
</feature>
<dbReference type="VEuPathDB" id="VectorBase:AQUA011833"/>
<protein>
    <submittedName>
        <fullName evidence="2">MADF domain-containing protein</fullName>
    </submittedName>
</protein>
<dbReference type="GO" id="GO:0005667">
    <property type="term" value="C:transcription regulator complex"/>
    <property type="evidence" value="ECO:0007669"/>
    <property type="project" value="TreeGrafter"/>
</dbReference>
<dbReference type="GO" id="GO:0005634">
    <property type="term" value="C:nucleus"/>
    <property type="evidence" value="ECO:0007669"/>
    <property type="project" value="TreeGrafter"/>
</dbReference>
<evidence type="ECO:0000313" key="2">
    <source>
        <dbReference type="EnsemblMetazoa" id="AQUA011833-PA"/>
    </source>
</evidence>
<evidence type="ECO:0000259" key="1">
    <source>
        <dbReference type="PROSITE" id="PS51029"/>
    </source>
</evidence>
<dbReference type="PROSITE" id="PS51029">
    <property type="entry name" value="MADF"/>
    <property type="match status" value="1"/>
</dbReference>
<reference evidence="2" key="1">
    <citation type="submission" date="2020-05" db="UniProtKB">
        <authorList>
            <consortium name="EnsemblMetazoa"/>
        </authorList>
    </citation>
    <scope>IDENTIFICATION</scope>
    <source>
        <strain evidence="2">SANGQUA</strain>
    </source>
</reference>
<name>A0A182XPN1_ANOQN</name>